<dbReference type="EMBL" id="CP014245">
    <property type="protein sequence ID" value="AMD21391.1"/>
    <property type="molecule type" value="Genomic_DNA"/>
</dbReference>
<name>A0A109UXI7_9SACH</name>
<evidence type="ECO:0000256" key="9">
    <source>
        <dbReference type="SAM" id="SignalP"/>
    </source>
</evidence>
<proteinExistence type="inferred from homology"/>
<sequence length="711" mass="79864">MRLLLLVCFLLGMLRNGVVEAKRKLSATSMVTCMENSQLLGNTFNVVFDPDDMTLHFDLDITTEIDGNVLAEVEVWAYGFKVIKRDIEMCSLNWKQFCPLVPGNIVIKATEKVSEEYANQIPGIAYQVPDIDAYLRVGVVNMANNAPVACIQAFFSNGKTVSQTGVKWVTAMIAGSGLLVSAILSAFGNSNAASHISANSISLFLYFQSVAVVSMEQVHSVPPIAAAWSENFIWSMGLIRVSFMQKIIRWYVQATGGHPTVHLISNDMSVLAQRSLDYLTSVPVLGSLVKRAEVLYGNENTLIFRGIKRLAYRMSIENTAVVCTGIIFFLLFGYVLAGLIIGFNFGSAFAVKRGWLRHTTFKDFRLNWKTVLKGVLLRYIFLGFTQVTILCFWEWTQRDSPAVVILSTIILFATIGIMVWAAYRSISFARKSIIEHNNPAAVLYGDSNILNKYGFFYTMYNATHYWWSCVVLSYALLKAIMIAFVQVSGKVQAVFVFLFDISYLIALIYFKPYLDRGTNILNIFISSVTVANSFLFLFFSDIFGQPGSVSSIMGWVFFIVNAAFSFILLIMVLVYIVQVVFSESPDLRFRPAKDDRASFQRKSVFCGIDHSATQELHALGQAAQAHNKNWEEELQHRRKLDTDPEAHIDMQDSELKTFDDDNRFRKLSVSNIIRKLSLKRNKSTKSAMSIPAEDPALLSPYDAPISEKTSY</sequence>
<dbReference type="OrthoDB" id="5212126at2759"/>
<dbReference type="SMART" id="SM01320">
    <property type="entry name" value="TRP_N"/>
    <property type="match status" value="1"/>
</dbReference>
<feature type="domain" description="ML-like" evidence="10">
    <location>
        <begin position="23"/>
        <end position="162"/>
    </location>
</feature>
<dbReference type="Proteomes" id="UP000243052">
    <property type="component" value="Chromosome v"/>
</dbReference>
<keyword evidence="6 8" id="KW-0472">Membrane</keyword>
<evidence type="ECO:0000256" key="1">
    <source>
        <dbReference type="ARBA" id="ARBA00004141"/>
    </source>
</evidence>
<dbReference type="InterPro" id="IPR010308">
    <property type="entry name" value="TRP_C"/>
</dbReference>
<evidence type="ECO:0000256" key="6">
    <source>
        <dbReference type="ARBA" id="ARBA00023136"/>
    </source>
</evidence>
<feature type="chain" id="PRO_5007141024" evidence="9">
    <location>
        <begin position="22"/>
        <end position="711"/>
    </location>
</feature>
<keyword evidence="3 8" id="KW-0812">Transmembrane</keyword>
<keyword evidence="5 8" id="KW-1133">Transmembrane helix</keyword>
<reference evidence="11 12" key="1">
    <citation type="submission" date="2016-01" db="EMBL/GenBank/DDBJ databases">
        <title>Genome sequence of the yeast Holleya sinecauda.</title>
        <authorList>
            <person name="Dietrich F.S."/>
        </authorList>
    </citation>
    <scope>NUCLEOTIDE SEQUENCE [LARGE SCALE GENOMIC DNA]</scope>
    <source>
        <strain evidence="11 12">ATCC 58844</strain>
    </source>
</reference>
<comment type="similarity">
    <text evidence="2">Belongs to the transient receptor potential (TRP) ion channel family.</text>
</comment>
<accession>A0A109UXI7</accession>
<feature type="transmembrane region" description="Helical" evidence="8">
    <location>
        <begin position="491"/>
        <end position="509"/>
    </location>
</feature>
<feature type="transmembrane region" description="Helical" evidence="8">
    <location>
        <begin position="401"/>
        <end position="423"/>
    </location>
</feature>
<evidence type="ECO:0000313" key="11">
    <source>
        <dbReference type="EMBL" id="AMD21391.1"/>
    </source>
</evidence>
<feature type="transmembrane region" description="Helical" evidence="8">
    <location>
        <begin position="552"/>
        <end position="581"/>
    </location>
</feature>
<gene>
    <name evidence="11" type="ORF">AW171_hschr53341</name>
</gene>
<dbReference type="GO" id="GO:0055085">
    <property type="term" value="P:transmembrane transport"/>
    <property type="evidence" value="ECO:0007669"/>
    <property type="project" value="TreeGrafter"/>
</dbReference>
<dbReference type="GeneID" id="28724680"/>
<feature type="transmembrane region" description="Helical" evidence="8">
    <location>
        <begin position="465"/>
        <end position="485"/>
    </location>
</feature>
<feature type="transmembrane region" description="Helical" evidence="8">
    <location>
        <begin position="521"/>
        <end position="540"/>
    </location>
</feature>
<comment type="subcellular location">
    <subcellularLocation>
        <location evidence="1">Membrane</location>
        <topology evidence="1">Multi-pass membrane protein</topology>
    </subcellularLocation>
</comment>
<dbReference type="GO" id="GO:0016020">
    <property type="term" value="C:membrane"/>
    <property type="evidence" value="ECO:0007669"/>
    <property type="project" value="UniProtKB-SubCell"/>
</dbReference>
<dbReference type="Pfam" id="PF14558">
    <property type="entry name" value="TRP_N"/>
    <property type="match status" value="1"/>
</dbReference>
<feature type="transmembrane region" description="Helical" evidence="8">
    <location>
        <begin position="326"/>
        <end position="351"/>
    </location>
</feature>
<evidence type="ECO:0000256" key="2">
    <source>
        <dbReference type="ARBA" id="ARBA00010642"/>
    </source>
</evidence>
<organism evidence="11 12">
    <name type="scientific">Eremothecium sinecaudum</name>
    <dbReference type="NCBI Taxonomy" id="45286"/>
    <lineage>
        <taxon>Eukaryota</taxon>
        <taxon>Fungi</taxon>
        <taxon>Dikarya</taxon>
        <taxon>Ascomycota</taxon>
        <taxon>Saccharomycotina</taxon>
        <taxon>Saccharomycetes</taxon>
        <taxon>Saccharomycetales</taxon>
        <taxon>Saccharomycetaceae</taxon>
        <taxon>Eremothecium</taxon>
    </lineage>
</organism>
<evidence type="ECO:0000256" key="5">
    <source>
        <dbReference type="ARBA" id="ARBA00022989"/>
    </source>
</evidence>
<dbReference type="PANTHER" id="PTHR31145">
    <property type="entry name" value="INTEGRAL MEMBRANE PROTEIN (AFU_ORTHOLOGUE AFUA_7G01610)"/>
    <property type="match status" value="1"/>
</dbReference>
<keyword evidence="12" id="KW-1185">Reference proteome</keyword>
<evidence type="ECO:0000259" key="10">
    <source>
        <dbReference type="SMART" id="SM01320"/>
    </source>
</evidence>
<dbReference type="InterPro" id="IPR032800">
    <property type="entry name" value="TRP_N"/>
</dbReference>
<dbReference type="Pfam" id="PF06011">
    <property type="entry name" value="TRP"/>
    <property type="match status" value="1"/>
</dbReference>
<dbReference type="GO" id="GO:0009272">
    <property type="term" value="P:fungal-type cell wall biogenesis"/>
    <property type="evidence" value="ECO:0007669"/>
    <property type="project" value="TreeGrafter"/>
</dbReference>
<keyword evidence="4 9" id="KW-0732">Signal</keyword>
<feature type="transmembrane region" description="Helical" evidence="8">
    <location>
        <begin position="371"/>
        <end position="395"/>
    </location>
</feature>
<evidence type="ECO:0000256" key="3">
    <source>
        <dbReference type="ARBA" id="ARBA00022692"/>
    </source>
</evidence>
<feature type="region of interest" description="Disordered" evidence="7">
    <location>
        <begin position="683"/>
        <end position="711"/>
    </location>
</feature>
<evidence type="ECO:0000256" key="8">
    <source>
        <dbReference type="SAM" id="Phobius"/>
    </source>
</evidence>
<dbReference type="InterPro" id="IPR040241">
    <property type="entry name" value="TRP_Flc/Pkd2-like"/>
</dbReference>
<dbReference type="AlphaFoldDB" id="A0A109UXI7"/>
<protein>
    <submittedName>
        <fullName evidence="11">HER112Cp</fullName>
    </submittedName>
</protein>
<dbReference type="STRING" id="45286.A0A109UXI7"/>
<evidence type="ECO:0000256" key="7">
    <source>
        <dbReference type="SAM" id="MobiDB-lite"/>
    </source>
</evidence>
<dbReference type="RefSeq" id="XP_017988387.1">
    <property type="nucleotide sequence ID" value="XM_018132898.1"/>
</dbReference>
<evidence type="ECO:0000256" key="4">
    <source>
        <dbReference type="ARBA" id="ARBA00022729"/>
    </source>
</evidence>
<evidence type="ECO:0000313" key="12">
    <source>
        <dbReference type="Proteomes" id="UP000243052"/>
    </source>
</evidence>
<feature type="signal peptide" evidence="9">
    <location>
        <begin position="1"/>
        <end position="21"/>
    </location>
</feature>
<dbReference type="PANTHER" id="PTHR31145:SF4">
    <property type="entry name" value="FLAVIN CARRIER PROTEIN 1-RELATED"/>
    <property type="match status" value="1"/>
</dbReference>